<gene>
    <name evidence="2" type="ORF">IAA70_00420</name>
</gene>
<protein>
    <submittedName>
        <fullName evidence="2">Uncharacterized protein</fullName>
    </submittedName>
</protein>
<comment type="caution">
    <text evidence="2">The sequence shown here is derived from an EMBL/GenBank/DDBJ whole genome shotgun (WGS) entry which is preliminary data.</text>
</comment>
<accession>A0A9D1D6C8</accession>
<keyword evidence="1" id="KW-0472">Membrane</keyword>
<sequence>MSVLWALALASCTASFGFFQRRGSFQISPLLVTAAGLYSFSVSGNVGVEVLFSVVFLFFISWQFFWIRGEVKEHGKAED</sequence>
<reference evidence="2" key="2">
    <citation type="journal article" date="2021" name="PeerJ">
        <title>Extensive microbial diversity within the chicken gut microbiome revealed by metagenomics and culture.</title>
        <authorList>
            <person name="Gilroy R."/>
            <person name="Ravi A."/>
            <person name="Getino M."/>
            <person name="Pursley I."/>
            <person name="Horton D.L."/>
            <person name="Alikhan N.F."/>
            <person name="Baker D."/>
            <person name="Gharbi K."/>
            <person name="Hall N."/>
            <person name="Watson M."/>
            <person name="Adriaenssens E.M."/>
            <person name="Foster-Nyarko E."/>
            <person name="Jarju S."/>
            <person name="Secka A."/>
            <person name="Antonio M."/>
            <person name="Oren A."/>
            <person name="Chaudhuri R.R."/>
            <person name="La Ragione R."/>
            <person name="Hildebrand F."/>
            <person name="Pallen M.J."/>
        </authorList>
    </citation>
    <scope>NUCLEOTIDE SEQUENCE</scope>
    <source>
        <strain evidence="2">ChiHjej9B8-7071</strain>
    </source>
</reference>
<dbReference type="EMBL" id="DVGD01000009">
    <property type="protein sequence ID" value="HIR08847.1"/>
    <property type="molecule type" value="Genomic_DNA"/>
</dbReference>
<evidence type="ECO:0000313" key="2">
    <source>
        <dbReference type="EMBL" id="HIR08847.1"/>
    </source>
</evidence>
<proteinExistence type="predicted"/>
<reference evidence="2" key="1">
    <citation type="submission" date="2020-10" db="EMBL/GenBank/DDBJ databases">
        <authorList>
            <person name="Gilroy R."/>
        </authorList>
    </citation>
    <scope>NUCLEOTIDE SEQUENCE</scope>
    <source>
        <strain evidence="2">ChiHjej9B8-7071</strain>
    </source>
</reference>
<feature type="transmembrane region" description="Helical" evidence="1">
    <location>
        <begin position="50"/>
        <end position="67"/>
    </location>
</feature>
<dbReference type="Proteomes" id="UP000824258">
    <property type="component" value="Unassembled WGS sequence"/>
</dbReference>
<organism evidence="2 3">
    <name type="scientific">Candidatus Avoscillospira stercoripullorum</name>
    <dbReference type="NCBI Taxonomy" id="2840709"/>
    <lineage>
        <taxon>Bacteria</taxon>
        <taxon>Bacillati</taxon>
        <taxon>Bacillota</taxon>
        <taxon>Clostridia</taxon>
        <taxon>Eubacteriales</taxon>
        <taxon>Oscillospiraceae</taxon>
        <taxon>Oscillospiraceae incertae sedis</taxon>
        <taxon>Candidatus Avoscillospira</taxon>
    </lineage>
</organism>
<evidence type="ECO:0000313" key="3">
    <source>
        <dbReference type="Proteomes" id="UP000824258"/>
    </source>
</evidence>
<name>A0A9D1D6C8_9FIRM</name>
<keyword evidence="1" id="KW-0812">Transmembrane</keyword>
<keyword evidence="1" id="KW-1133">Transmembrane helix</keyword>
<evidence type="ECO:0000256" key="1">
    <source>
        <dbReference type="SAM" id="Phobius"/>
    </source>
</evidence>
<dbReference type="AlphaFoldDB" id="A0A9D1D6C8"/>